<comment type="similarity">
    <text evidence="17">Belongs to the complex I subunit 5 family.</text>
</comment>
<gene>
    <name evidence="21" type="primary">nad5</name>
    <name evidence="21" type="ORF">PGRPMT01_0004</name>
</gene>
<dbReference type="PANTHER" id="PTHR42829:SF2">
    <property type="entry name" value="NADH-UBIQUINONE OXIDOREDUCTASE CHAIN 5"/>
    <property type="match status" value="1"/>
</dbReference>
<feature type="transmembrane region" description="Helical" evidence="17">
    <location>
        <begin position="418"/>
        <end position="438"/>
    </location>
</feature>
<keyword evidence="15 17" id="KW-0472">Membrane</keyword>
<feature type="transmembrane region" description="Helical" evidence="17">
    <location>
        <begin position="76"/>
        <end position="93"/>
    </location>
</feature>
<evidence type="ECO:0000256" key="8">
    <source>
        <dbReference type="ARBA" id="ARBA00022792"/>
    </source>
</evidence>
<dbReference type="InterPro" id="IPR001516">
    <property type="entry name" value="Proton_antipo_N"/>
</dbReference>
<dbReference type="GO" id="GO:0008137">
    <property type="term" value="F:NADH dehydrogenase (ubiquinone) activity"/>
    <property type="evidence" value="ECO:0007669"/>
    <property type="project" value="UniProtKB-EC"/>
</dbReference>
<dbReference type="EC" id="7.1.1.2" evidence="3 17"/>
<feature type="transmembrane region" description="Helical" evidence="17">
    <location>
        <begin position="52"/>
        <end position="70"/>
    </location>
</feature>
<feature type="transmembrane region" description="Helical" evidence="17">
    <location>
        <begin position="512"/>
        <end position="531"/>
    </location>
</feature>
<feature type="domain" description="NADH-Ubiquinone oxidoreductase (complex I) chain 5 N-terminal" evidence="19">
    <location>
        <begin position="5"/>
        <end position="52"/>
    </location>
</feature>
<evidence type="ECO:0000259" key="20">
    <source>
        <dbReference type="Pfam" id="PF06455"/>
    </source>
</evidence>
<protein>
    <recommendedName>
        <fullName evidence="4 17">NADH-ubiquinone oxidoreductase chain 5</fullName>
        <ecNumber evidence="3 17">7.1.1.2</ecNumber>
    </recommendedName>
</protein>
<dbReference type="Pfam" id="PF00361">
    <property type="entry name" value="Proton_antipo_M"/>
    <property type="match status" value="1"/>
</dbReference>
<feature type="transmembrane region" description="Helical" evidence="17">
    <location>
        <begin position="179"/>
        <end position="201"/>
    </location>
</feature>
<dbReference type="GO" id="GO:0005743">
    <property type="term" value="C:mitochondrial inner membrane"/>
    <property type="evidence" value="ECO:0007669"/>
    <property type="project" value="UniProtKB-SubCell"/>
</dbReference>
<keyword evidence="8" id="KW-0999">Mitochondrion inner membrane</keyword>
<feature type="transmembrane region" description="Helical" evidence="17">
    <location>
        <begin position="20"/>
        <end position="40"/>
    </location>
</feature>
<evidence type="ECO:0000256" key="4">
    <source>
        <dbReference type="ARBA" id="ARBA00021096"/>
    </source>
</evidence>
<evidence type="ECO:0000256" key="15">
    <source>
        <dbReference type="ARBA" id="ARBA00023136"/>
    </source>
</evidence>
<evidence type="ECO:0000313" key="21">
    <source>
        <dbReference type="EMBL" id="VFU78662.1"/>
    </source>
</evidence>
<evidence type="ECO:0000256" key="7">
    <source>
        <dbReference type="ARBA" id="ARBA00022692"/>
    </source>
</evidence>
<feature type="transmembrane region" description="Helical" evidence="17">
    <location>
        <begin position="343"/>
        <end position="365"/>
    </location>
</feature>
<evidence type="ECO:0000256" key="13">
    <source>
        <dbReference type="ARBA" id="ARBA00023075"/>
    </source>
</evidence>
<evidence type="ECO:0000256" key="11">
    <source>
        <dbReference type="ARBA" id="ARBA00022989"/>
    </source>
</evidence>
<keyword evidence="9" id="KW-1278">Translocase</keyword>
<keyword evidence="14 17" id="KW-0496">Mitochondrion</keyword>
<dbReference type="GO" id="GO:0015990">
    <property type="term" value="P:electron transport coupled proton transport"/>
    <property type="evidence" value="ECO:0007669"/>
    <property type="project" value="TreeGrafter"/>
</dbReference>
<name>A0A485M8N9_9CRUS</name>
<dbReference type="GO" id="GO:0003954">
    <property type="term" value="F:NADH dehydrogenase activity"/>
    <property type="evidence" value="ECO:0007669"/>
    <property type="project" value="TreeGrafter"/>
</dbReference>
<keyword evidence="10" id="KW-0249">Electron transport</keyword>
<evidence type="ECO:0000256" key="1">
    <source>
        <dbReference type="ARBA" id="ARBA00003257"/>
    </source>
</evidence>
<feature type="domain" description="NADH dehydrogenase subunit 5 C-terminal" evidence="20">
    <location>
        <begin position="355"/>
        <end position="495"/>
    </location>
</feature>
<sequence length="532" mass="57310">MPLFSSNSSEILLTFYIDGAGLMFLSLVLAISSAVLLFSGSYMKEDFYISRFILMVLLFVLSMGLLITSLNLISLLLGWDGLGVVSYVLVVYYQNEKSNAAGMITAMTNRVGDAAIMLSIGFMIEIGSWNFMYMAEDMMPKQITSLGVLIILASVTKSAQMPFSAWLPAAMAAPTPVSALVHSSTLVTAGVYLMVRFYPLFTNSKVMVVLTLTAFLTTLMSGVSALKECDLKKIVALSTLSQLGVMIMTLSLGFPRLAFFHLMTHATFKALLFMCSGKIIHSMGDTQDIRSMGNLVNSLPLTSAFFNLSNLALCGFPFLAGFYSKDLLVEVILMNDLNSMTLYLMAMMTGLSSAYSLRLTALSVLNSPSTPSSLMASDEEPLVSSAYIMLGTLAILSGAILSWLFIPAPHLILLPPLLKTFALITTLSGVVIGLILALSFEGRPLTLSEFFTNMWLLPTISGVVPSRLSLDTNKKIMMVDLGWAELWGGKGGNTLLAGLAALLPKGPLAAMFSYQLIGGVGGISFINLYLLG</sequence>
<dbReference type="EMBL" id="LR536611">
    <property type="protein sequence ID" value="VFU78662.1"/>
    <property type="molecule type" value="Genomic_DNA"/>
</dbReference>
<feature type="transmembrane region" description="Helical" evidence="17">
    <location>
        <begin position="386"/>
        <end position="406"/>
    </location>
</feature>
<evidence type="ECO:0000259" key="18">
    <source>
        <dbReference type="Pfam" id="PF00361"/>
    </source>
</evidence>
<feature type="transmembrane region" description="Helical" evidence="17">
    <location>
        <begin position="301"/>
        <end position="323"/>
    </location>
</feature>
<evidence type="ECO:0000256" key="16">
    <source>
        <dbReference type="ARBA" id="ARBA00049551"/>
    </source>
</evidence>
<feature type="transmembrane region" description="Helical" evidence="17">
    <location>
        <begin position="234"/>
        <end position="252"/>
    </location>
</feature>
<comment type="function">
    <text evidence="1">Core subunit of the mitochondrial membrane respiratory chain NADH dehydrogenase (Complex I) that is believed to belong to the minimal assembly required for catalysis. Complex I functions in the transfer of electrons from NADH to the respiratory chain. The immediate electron acceptor for the enzyme is believed to be ubiquinone.</text>
</comment>
<evidence type="ECO:0000256" key="14">
    <source>
        <dbReference type="ARBA" id="ARBA00023128"/>
    </source>
</evidence>
<accession>A0A485M8N9</accession>
<feature type="transmembrane region" description="Helical" evidence="17">
    <location>
        <begin position="207"/>
        <end position="227"/>
    </location>
</feature>
<dbReference type="GO" id="GO:0042773">
    <property type="term" value="P:ATP synthesis coupled electron transport"/>
    <property type="evidence" value="ECO:0007669"/>
    <property type="project" value="InterPro"/>
</dbReference>
<feature type="transmembrane region" description="Helical" evidence="17">
    <location>
        <begin position="114"/>
        <end position="134"/>
    </location>
</feature>
<comment type="catalytic activity">
    <reaction evidence="16 17">
        <text>a ubiquinone + NADH + 5 H(+)(in) = a ubiquinol + NAD(+) + 4 H(+)(out)</text>
        <dbReference type="Rhea" id="RHEA:29091"/>
        <dbReference type="Rhea" id="RHEA-COMP:9565"/>
        <dbReference type="Rhea" id="RHEA-COMP:9566"/>
        <dbReference type="ChEBI" id="CHEBI:15378"/>
        <dbReference type="ChEBI" id="CHEBI:16389"/>
        <dbReference type="ChEBI" id="CHEBI:17976"/>
        <dbReference type="ChEBI" id="CHEBI:57540"/>
        <dbReference type="ChEBI" id="CHEBI:57945"/>
        <dbReference type="EC" id="7.1.1.2"/>
    </reaction>
</comment>
<keyword evidence="12 17" id="KW-0520">NAD</keyword>
<keyword evidence="13 17" id="KW-0830">Ubiquinone</keyword>
<keyword evidence="7 17" id="KW-0812">Transmembrane</keyword>
<feature type="domain" description="NADH:quinone oxidoreductase/Mrp antiporter transmembrane" evidence="18">
    <location>
        <begin position="69"/>
        <end position="343"/>
    </location>
</feature>
<dbReference type="AlphaFoldDB" id="A0A485M8N9"/>
<dbReference type="InterPro" id="IPR010934">
    <property type="entry name" value="NADH_DH_su5_C"/>
</dbReference>
<comment type="subcellular location">
    <subcellularLocation>
        <location evidence="2">Mitochondrion inner membrane</location>
        <topology evidence="2">Multi-pass membrane protein</topology>
    </subcellularLocation>
</comment>
<evidence type="ECO:0000256" key="17">
    <source>
        <dbReference type="RuleBase" id="RU003404"/>
    </source>
</evidence>
<evidence type="ECO:0000256" key="9">
    <source>
        <dbReference type="ARBA" id="ARBA00022967"/>
    </source>
</evidence>
<evidence type="ECO:0000256" key="10">
    <source>
        <dbReference type="ARBA" id="ARBA00022982"/>
    </source>
</evidence>
<dbReference type="Pfam" id="PF00662">
    <property type="entry name" value="Proton_antipo_N"/>
    <property type="match status" value="1"/>
</dbReference>
<evidence type="ECO:0000256" key="3">
    <source>
        <dbReference type="ARBA" id="ARBA00012944"/>
    </source>
</evidence>
<dbReference type="InterPro" id="IPR001750">
    <property type="entry name" value="ND/Mrp_TM"/>
</dbReference>
<dbReference type="PRINTS" id="PR01434">
    <property type="entry name" value="NADHDHGNASE5"/>
</dbReference>
<evidence type="ECO:0000256" key="12">
    <source>
        <dbReference type="ARBA" id="ARBA00023027"/>
    </source>
</evidence>
<organism evidence="21">
    <name type="scientific">Proasellus granadensis</name>
    <dbReference type="NCBI Taxonomy" id="1281974"/>
    <lineage>
        <taxon>Eukaryota</taxon>
        <taxon>Metazoa</taxon>
        <taxon>Ecdysozoa</taxon>
        <taxon>Arthropoda</taxon>
        <taxon>Crustacea</taxon>
        <taxon>Multicrustacea</taxon>
        <taxon>Malacostraca</taxon>
        <taxon>Eumalacostraca</taxon>
        <taxon>Peracarida</taxon>
        <taxon>Isopoda</taxon>
        <taxon>Asellota</taxon>
        <taxon>Aselloidea</taxon>
        <taxon>Asellidae</taxon>
        <taxon>Proasellus</taxon>
    </lineage>
</organism>
<reference evidence="21" key="1">
    <citation type="submission" date="2019-03" db="EMBL/GenBank/DDBJ databases">
        <authorList>
            <person name="Lefebure T."/>
            <person name="Lefebure T."/>
        </authorList>
    </citation>
    <scope>NUCLEOTIDE SEQUENCE [LARGE SCALE GENOMIC DNA]</scope>
</reference>
<evidence type="ECO:0000259" key="19">
    <source>
        <dbReference type="Pfam" id="PF00662"/>
    </source>
</evidence>
<keyword evidence="6" id="KW-0679">Respiratory chain</keyword>
<evidence type="ECO:0000256" key="6">
    <source>
        <dbReference type="ARBA" id="ARBA00022660"/>
    </source>
</evidence>
<dbReference type="Pfam" id="PF06455">
    <property type="entry name" value="NADH5_C"/>
    <property type="match status" value="1"/>
</dbReference>
<keyword evidence="5 17" id="KW-0813">Transport</keyword>
<comment type="function">
    <text evidence="17">Core subunit of the mitochondrial membrane respiratory chain NADH dehydrogenase (Complex I) which catalyzes electron transfer from NADH through the respiratory chain, using ubiquinone as an electron acceptor. Essential for the catalytic activity and assembly of complex I.</text>
</comment>
<proteinExistence type="inferred from homology"/>
<dbReference type="InterPro" id="IPR003945">
    <property type="entry name" value="NU5C-like"/>
</dbReference>
<geneLocation type="mitochondrion" evidence="21"/>
<keyword evidence="11 17" id="KW-1133">Transmembrane helix</keyword>
<dbReference type="PANTHER" id="PTHR42829">
    <property type="entry name" value="NADH-UBIQUINONE OXIDOREDUCTASE CHAIN 5"/>
    <property type="match status" value="1"/>
</dbReference>
<evidence type="ECO:0000256" key="2">
    <source>
        <dbReference type="ARBA" id="ARBA00004448"/>
    </source>
</evidence>
<evidence type="ECO:0000256" key="5">
    <source>
        <dbReference type="ARBA" id="ARBA00022448"/>
    </source>
</evidence>